<keyword evidence="2" id="KW-1185">Reference proteome</keyword>
<reference evidence="1 2" key="1">
    <citation type="submission" date="2019-07" db="EMBL/GenBank/DDBJ databases">
        <title>The draft genome sequence of Aquimarina algiphila M91.</title>
        <authorList>
            <person name="Meng X."/>
        </authorList>
    </citation>
    <scope>NUCLEOTIDE SEQUENCE [LARGE SCALE GENOMIC DNA]</scope>
    <source>
        <strain evidence="1 2">M91</strain>
    </source>
</reference>
<comment type="caution">
    <text evidence="1">The sequence shown here is derived from an EMBL/GenBank/DDBJ whole genome shotgun (WGS) entry which is preliminary data.</text>
</comment>
<accession>A0A554VJM7</accession>
<evidence type="ECO:0000313" key="1">
    <source>
        <dbReference type="EMBL" id="TSE08109.1"/>
    </source>
</evidence>
<proteinExistence type="predicted"/>
<dbReference type="Proteomes" id="UP000318833">
    <property type="component" value="Unassembled WGS sequence"/>
</dbReference>
<sequence length="317" mass="36549">MLNRITLFVLCYVLLISCQKPIQQPKEPSVIDRKKIDAVFRKDVSKVLLDHLYVVVDSITYAKLTKDNEWKDTYATMDLGLPDFAPVTNYSSTCYLRGHQHYIEILGPKNKYNEPIGKSGIGFSLKNDDEHFHLGVEPKFKVTKDSFLYAAETVEMPLGEHKHTWFKAFYTPSPGTALHTWYGFYNPAFLESLYGKQYTSYSREAFLKSTYADQKLFNGIKEIYLNCIPNDYRRIVQELRYLGCKFLEQNDNVLTIAGGDVKINIGYSNNIEYSRITKIVCRLNNMNDGITQLGNLTISNKGTKSIWNFDELYKNNP</sequence>
<dbReference type="RefSeq" id="WP_143916812.1">
    <property type="nucleotide sequence ID" value="NZ_CANLVC010000004.1"/>
</dbReference>
<gene>
    <name evidence="1" type="ORF">FOF46_13715</name>
</gene>
<dbReference type="Pfam" id="PF19147">
    <property type="entry name" value="DUF5829"/>
    <property type="match status" value="1"/>
</dbReference>
<protein>
    <submittedName>
        <fullName evidence="1">Uncharacterized protein</fullName>
    </submittedName>
</protein>
<evidence type="ECO:0000313" key="2">
    <source>
        <dbReference type="Proteomes" id="UP000318833"/>
    </source>
</evidence>
<dbReference type="InterPro" id="IPR043869">
    <property type="entry name" value="DUF5829"/>
</dbReference>
<dbReference type="EMBL" id="VLNR01000026">
    <property type="protein sequence ID" value="TSE08109.1"/>
    <property type="molecule type" value="Genomic_DNA"/>
</dbReference>
<name>A0A554VJM7_9FLAO</name>
<dbReference type="AlphaFoldDB" id="A0A554VJM7"/>
<dbReference type="OrthoDB" id="1156513at2"/>
<organism evidence="1 2">
    <name type="scientific">Aquimarina algiphila</name>
    <dbReference type="NCBI Taxonomy" id="2047982"/>
    <lineage>
        <taxon>Bacteria</taxon>
        <taxon>Pseudomonadati</taxon>
        <taxon>Bacteroidota</taxon>
        <taxon>Flavobacteriia</taxon>
        <taxon>Flavobacteriales</taxon>
        <taxon>Flavobacteriaceae</taxon>
        <taxon>Aquimarina</taxon>
    </lineage>
</organism>
<dbReference type="PROSITE" id="PS51257">
    <property type="entry name" value="PROKAR_LIPOPROTEIN"/>
    <property type="match status" value="1"/>
</dbReference>